<dbReference type="Pfam" id="PF13581">
    <property type="entry name" value="HATPase_c_2"/>
    <property type="match status" value="1"/>
</dbReference>
<dbReference type="PANTHER" id="PTHR35526">
    <property type="entry name" value="ANTI-SIGMA-F FACTOR RSBW-RELATED"/>
    <property type="match status" value="1"/>
</dbReference>
<dbReference type="Proteomes" id="UP001141950">
    <property type="component" value="Unassembled WGS sequence"/>
</dbReference>
<proteinExistence type="predicted"/>
<dbReference type="Gene3D" id="3.30.565.10">
    <property type="entry name" value="Histidine kinase-like ATPase, C-terminal domain"/>
    <property type="match status" value="1"/>
</dbReference>
<sequence length="146" mass="16320">MSDDPQFTIARAIRLYNRIDELPRLNEGLEALGADLGWPGRSVMNLMLACEELVVNIVHYAYPEGGEHVIEVDVRATSDSVEISVSDGGVPFNPLETDNDPLSLLDMDLEERPIGGLGIFFVQKIMDDVQYEHAGGMNRVRMIKRF</sequence>
<dbReference type="AlphaFoldDB" id="A0A9X2MLI9"/>
<accession>A0A9X2MLI9</accession>
<protein>
    <submittedName>
        <fullName evidence="3">ATP-binding protein</fullName>
    </submittedName>
</protein>
<keyword evidence="1" id="KW-0808">Transferase</keyword>
<evidence type="ECO:0000256" key="1">
    <source>
        <dbReference type="ARBA" id="ARBA00022527"/>
    </source>
</evidence>
<reference evidence="3" key="1">
    <citation type="submission" date="2022-08" db="EMBL/GenBank/DDBJ databases">
        <title>The genomic sequence of strain Paenibacillus sp. SCIV0701.</title>
        <authorList>
            <person name="Zhao H."/>
        </authorList>
    </citation>
    <scope>NUCLEOTIDE SEQUENCE</scope>
    <source>
        <strain evidence="3">SCIV0701</strain>
    </source>
</reference>
<gene>
    <name evidence="3" type="ORF">NQZ67_00950</name>
</gene>
<keyword evidence="1" id="KW-0723">Serine/threonine-protein kinase</keyword>
<feature type="domain" description="Histidine kinase/HSP90-like ATPase" evidence="2">
    <location>
        <begin position="19"/>
        <end position="144"/>
    </location>
</feature>
<dbReference type="GO" id="GO:0005524">
    <property type="term" value="F:ATP binding"/>
    <property type="evidence" value="ECO:0007669"/>
    <property type="project" value="UniProtKB-KW"/>
</dbReference>
<dbReference type="InterPro" id="IPR003594">
    <property type="entry name" value="HATPase_dom"/>
</dbReference>
<dbReference type="PANTHER" id="PTHR35526:SF6">
    <property type="entry name" value="SLR1861 PROTEIN"/>
    <property type="match status" value="1"/>
</dbReference>
<keyword evidence="3" id="KW-0067">ATP-binding</keyword>
<name>A0A9X2MLI9_9BACL</name>
<keyword evidence="4" id="KW-1185">Reference proteome</keyword>
<dbReference type="SUPFAM" id="SSF55874">
    <property type="entry name" value="ATPase domain of HSP90 chaperone/DNA topoisomerase II/histidine kinase"/>
    <property type="match status" value="1"/>
</dbReference>
<evidence type="ECO:0000313" key="3">
    <source>
        <dbReference type="EMBL" id="MCR2802435.1"/>
    </source>
</evidence>
<dbReference type="CDD" id="cd16936">
    <property type="entry name" value="HATPase_RsbW-like"/>
    <property type="match status" value="1"/>
</dbReference>
<keyword evidence="1" id="KW-0418">Kinase</keyword>
<keyword evidence="3" id="KW-0547">Nucleotide-binding</keyword>
<organism evidence="3 4">
    <name type="scientific">Paenibacillus soyae</name>
    <dbReference type="NCBI Taxonomy" id="2969249"/>
    <lineage>
        <taxon>Bacteria</taxon>
        <taxon>Bacillati</taxon>
        <taxon>Bacillota</taxon>
        <taxon>Bacilli</taxon>
        <taxon>Bacillales</taxon>
        <taxon>Paenibacillaceae</taxon>
        <taxon>Paenibacillus</taxon>
    </lineage>
</organism>
<dbReference type="InterPro" id="IPR050267">
    <property type="entry name" value="Anti-sigma-factor_SerPK"/>
</dbReference>
<dbReference type="InterPro" id="IPR036890">
    <property type="entry name" value="HATPase_C_sf"/>
</dbReference>
<dbReference type="GO" id="GO:0004674">
    <property type="term" value="F:protein serine/threonine kinase activity"/>
    <property type="evidence" value="ECO:0007669"/>
    <property type="project" value="UniProtKB-KW"/>
</dbReference>
<evidence type="ECO:0000259" key="2">
    <source>
        <dbReference type="Pfam" id="PF13581"/>
    </source>
</evidence>
<dbReference type="EMBL" id="JANIPJ010000001">
    <property type="protein sequence ID" value="MCR2802435.1"/>
    <property type="molecule type" value="Genomic_DNA"/>
</dbReference>
<dbReference type="RefSeq" id="WP_257441955.1">
    <property type="nucleotide sequence ID" value="NZ_JANIPJ010000001.1"/>
</dbReference>
<evidence type="ECO:0000313" key="4">
    <source>
        <dbReference type="Proteomes" id="UP001141950"/>
    </source>
</evidence>
<comment type="caution">
    <text evidence="3">The sequence shown here is derived from an EMBL/GenBank/DDBJ whole genome shotgun (WGS) entry which is preliminary data.</text>
</comment>